<dbReference type="Gene3D" id="3.30.1380.10">
    <property type="match status" value="1"/>
</dbReference>
<evidence type="ECO:0000313" key="5">
    <source>
        <dbReference type="Proteomes" id="UP001172728"/>
    </source>
</evidence>
<dbReference type="Pfam" id="PF13539">
    <property type="entry name" value="Peptidase_M15_4"/>
    <property type="match status" value="1"/>
</dbReference>
<feature type="region of interest" description="Disordered" evidence="1">
    <location>
        <begin position="76"/>
        <end position="104"/>
    </location>
</feature>
<feature type="chain" id="PRO_5046863555" evidence="2">
    <location>
        <begin position="22"/>
        <end position="294"/>
    </location>
</feature>
<name>A0ABT8GDY7_9MICO</name>
<feature type="signal peptide" evidence="2">
    <location>
        <begin position="1"/>
        <end position="21"/>
    </location>
</feature>
<reference evidence="4" key="1">
    <citation type="submission" date="2023-06" db="EMBL/GenBank/DDBJ databases">
        <title>Sysu t00192.</title>
        <authorList>
            <person name="Gao L."/>
            <person name="Fang B.-Z."/>
            <person name="Li W.-J."/>
        </authorList>
    </citation>
    <scope>NUCLEOTIDE SEQUENCE</scope>
    <source>
        <strain evidence="4">SYSU T00192</strain>
    </source>
</reference>
<accession>A0ABT8GDY7</accession>
<proteinExistence type="predicted"/>
<protein>
    <submittedName>
        <fullName evidence="4">M15 family metallopeptidase</fullName>
    </submittedName>
</protein>
<dbReference type="InterPro" id="IPR039561">
    <property type="entry name" value="Peptidase_M15C"/>
</dbReference>
<evidence type="ECO:0000256" key="2">
    <source>
        <dbReference type="SAM" id="SignalP"/>
    </source>
</evidence>
<dbReference type="Proteomes" id="UP001172728">
    <property type="component" value="Unassembled WGS sequence"/>
</dbReference>
<keyword evidence="5" id="KW-1185">Reference proteome</keyword>
<evidence type="ECO:0000256" key="1">
    <source>
        <dbReference type="SAM" id="MobiDB-lite"/>
    </source>
</evidence>
<organism evidence="4 5">
    <name type="scientific">Demequina litoralis</name>
    <dbReference type="NCBI Taxonomy" id="3051660"/>
    <lineage>
        <taxon>Bacteria</taxon>
        <taxon>Bacillati</taxon>
        <taxon>Actinomycetota</taxon>
        <taxon>Actinomycetes</taxon>
        <taxon>Micrococcales</taxon>
        <taxon>Demequinaceae</taxon>
        <taxon>Demequina</taxon>
    </lineage>
</organism>
<feature type="compositionally biased region" description="Basic and acidic residues" evidence="1">
    <location>
        <begin position="86"/>
        <end position="95"/>
    </location>
</feature>
<dbReference type="PROSITE" id="PS51257">
    <property type="entry name" value="PROKAR_LIPOPROTEIN"/>
    <property type="match status" value="1"/>
</dbReference>
<sequence>MRAAMLVVTTTLLLTACTAAEAPTPRATVTETPEPQPAITATVTPEPAADPAIDVVANPFARPEWLGTTVLQKQDNDLGKAVATPKELRDRRLEPRPGAYPDPEDDAWFVEISAIPDDVLARSSWREECPVEPEDLAYIVMPFWGFDLQPHTGEMITSAAHAEEVAAVFEQMYVREFPIEEMRVTTWDEVRGDHTGDLNVTISFECRKVTGGYDVWSEHASGLAIDINPFHNPWVRDGYVFPELAGAYRDREWLRPGMIETQRQIIRDFAAAGWEWGGTWTDLDDWMHFSATGL</sequence>
<feature type="domain" description="Peptidase M15C" evidence="3">
    <location>
        <begin position="214"/>
        <end position="290"/>
    </location>
</feature>
<dbReference type="EMBL" id="JAUHPW010000013">
    <property type="protein sequence ID" value="MDN4476884.1"/>
    <property type="molecule type" value="Genomic_DNA"/>
</dbReference>
<comment type="caution">
    <text evidence="4">The sequence shown here is derived from an EMBL/GenBank/DDBJ whole genome shotgun (WGS) entry which is preliminary data.</text>
</comment>
<evidence type="ECO:0000259" key="3">
    <source>
        <dbReference type="Pfam" id="PF13539"/>
    </source>
</evidence>
<evidence type="ECO:0000313" key="4">
    <source>
        <dbReference type="EMBL" id="MDN4476884.1"/>
    </source>
</evidence>
<gene>
    <name evidence="4" type="ORF">QQX09_13580</name>
</gene>
<dbReference type="InterPro" id="IPR009045">
    <property type="entry name" value="Zn_M74/Hedgehog-like"/>
</dbReference>
<dbReference type="RefSeq" id="WP_301135727.1">
    <property type="nucleotide sequence ID" value="NZ_JAUHPW010000013.1"/>
</dbReference>
<keyword evidence="2" id="KW-0732">Signal</keyword>
<dbReference type="SUPFAM" id="SSF55166">
    <property type="entry name" value="Hedgehog/DD-peptidase"/>
    <property type="match status" value="1"/>
</dbReference>